<name>A0ACB8HMD6_9BRYO</name>
<comment type="caution">
    <text evidence="1">The sequence shown here is derived from an EMBL/GenBank/DDBJ whole genome shotgun (WGS) entry which is preliminary data.</text>
</comment>
<accession>A0ACB8HMD6</accession>
<dbReference type="EMBL" id="CM038913">
    <property type="protein sequence ID" value="KAH9556935.1"/>
    <property type="molecule type" value="Genomic_DNA"/>
</dbReference>
<sequence length="357" mass="39486">MAPSRGEEMAEGLQASSSSSLWISEVEADWKQQVAVAGKLWWAGFRDACCLHRALASCKRSRRVYVKTGQCFLLNGCIFLGSILVLQQLVVPTLRWLLNAQSQAPSGSDGVDAKGSGEPVSSMLQTLLVGLCYVFWLYPLYIISAIINCIWYNEIARHAFEILDEGGKPVSAQGSGKVKAPGTLRSKSSTPIESIVLGIGEQIYSVLMVSVFFVEVFAASFIPYVGPLLNFVLLSWLYAYYCFDYKWGFARWSLEKRLNFFETNWAFFAGFGSPCVIATFFFSPLVGAGVMAILFPLFVLVATASNPEEVVSRCMGGNNRDSGLCRLPIFYFANKVTLPLLKLLQPQSRSTSRKKTQ</sequence>
<protein>
    <submittedName>
        <fullName evidence="1">Uncharacterized protein</fullName>
    </submittedName>
</protein>
<organism evidence="1 2">
    <name type="scientific">Sphagnum magellanicum</name>
    <dbReference type="NCBI Taxonomy" id="128215"/>
    <lineage>
        <taxon>Eukaryota</taxon>
        <taxon>Viridiplantae</taxon>
        <taxon>Streptophyta</taxon>
        <taxon>Embryophyta</taxon>
        <taxon>Bryophyta</taxon>
        <taxon>Sphagnophytina</taxon>
        <taxon>Sphagnopsida</taxon>
        <taxon>Sphagnales</taxon>
        <taxon>Sphagnaceae</taxon>
        <taxon>Sphagnum</taxon>
    </lineage>
</organism>
<evidence type="ECO:0000313" key="2">
    <source>
        <dbReference type="Proteomes" id="UP000828922"/>
    </source>
</evidence>
<gene>
    <name evidence="1" type="ORF">CY35_07G058700</name>
</gene>
<evidence type="ECO:0000313" key="1">
    <source>
        <dbReference type="EMBL" id="KAH9556935.1"/>
    </source>
</evidence>
<proteinExistence type="predicted"/>
<reference evidence="2" key="1">
    <citation type="journal article" date="2022" name="New Phytol.">
        <title>Phylogenomic structure and speciation in an emerging model: the Sphagnum magellanicum complex (Bryophyta).</title>
        <authorList>
            <person name="Shaw A.J."/>
            <person name="Piatkowski B."/>
            <person name="Duffy A.M."/>
            <person name="Aguero B."/>
            <person name="Imwattana K."/>
            <person name="Nieto-Lugilde M."/>
            <person name="Healey A."/>
            <person name="Weston D.J."/>
            <person name="Patel M.N."/>
            <person name="Schmutz J."/>
            <person name="Grimwood J."/>
            <person name="Yavitt J.B."/>
            <person name="Hassel K."/>
            <person name="Stenoien H.K."/>
            <person name="Flatberg K.I."/>
            <person name="Bickford C.P."/>
            <person name="Hicks K.A."/>
        </authorList>
    </citation>
    <scope>NUCLEOTIDE SEQUENCE [LARGE SCALE GENOMIC DNA]</scope>
</reference>
<keyword evidence="2" id="KW-1185">Reference proteome</keyword>
<dbReference type="Proteomes" id="UP000828922">
    <property type="component" value="Linkage Group LG07"/>
</dbReference>